<comment type="caution">
    <text evidence="9">The sequence shown here is derived from an EMBL/GenBank/DDBJ whole genome shotgun (WGS) entry which is preliminary data.</text>
</comment>
<dbReference type="PANTHER" id="PTHR23403:SF1">
    <property type="entry name" value="TREHALASE"/>
    <property type="match status" value="1"/>
</dbReference>
<comment type="catalytic activity">
    <reaction evidence="1 7">
        <text>alpha,alpha-trehalose + H2O = alpha-D-glucose + beta-D-glucose</text>
        <dbReference type="Rhea" id="RHEA:32675"/>
        <dbReference type="ChEBI" id="CHEBI:15377"/>
        <dbReference type="ChEBI" id="CHEBI:15903"/>
        <dbReference type="ChEBI" id="CHEBI:16551"/>
        <dbReference type="ChEBI" id="CHEBI:17925"/>
        <dbReference type="EC" id="3.2.1.28"/>
    </reaction>
</comment>
<evidence type="ECO:0000256" key="1">
    <source>
        <dbReference type="ARBA" id="ARBA00001576"/>
    </source>
</evidence>
<evidence type="ECO:0000313" key="10">
    <source>
        <dbReference type="Proteomes" id="UP000663828"/>
    </source>
</evidence>
<accession>A0A816CCC1</accession>
<dbReference type="EMBL" id="CAJNOR010007509">
    <property type="protein sequence ID" value="CAF1618534.1"/>
    <property type="molecule type" value="Genomic_DNA"/>
</dbReference>
<sequence length="211" mass="24796">MEDESDLSTIMITNLLPVDLNCLLYHLELSIGKTDEAKRRCQAIRKYMWSDKRQFFTDYDFIQKKPTDRVTLAGLFPLWLDISTEDQVKHVAEQTESLFLYDGGLVTTIAKQSSQQWDYPNGWAPLQFITYRSLLRYPQYKKLAQTIRQRWMNLNERVFVETGKMMEKYDVVNIDKLASGGEYQVQEGFGWTNGVYLEMLHDHISEIRSLT</sequence>
<dbReference type="Gene3D" id="1.50.10.10">
    <property type="match status" value="1"/>
</dbReference>
<evidence type="ECO:0000313" key="9">
    <source>
        <dbReference type="EMBL" id="CAF1618534.1"/>
    </source>
</evidence>
<gene>
    <name evidence="8" type="ORF">EDS130_LOCUS35141</name>
    <name evidence="9" type="ORF">XAT740_LOCUS49909</name>
</gene>
<dbReference type="Pfam" id="PF01204">
    <property type="entry name" value="Trehalase"/>
    <property type="match status" value="1"/>
</dbReference>
<keyword evidence="10" id="KW-1185">Reference proteome</keyword>
<keyword evidence="6 7" id="KW-0326">Glycosidase</keyword>
<evidence type="ECO:0000256" key="5">
    <source>
        <dbReference type="ARBA" id="ARBA00022801"/>
    </source>
</evidence>
<dbReference type="GO" id="GO:0005993">
    <property type="term" value="P:trehalose catabolic process"/>
    <property type="evidence" value="ECO:0007669"/>
    <property type="project" value="TreeGrafter"/>
</dbReference>
<evidence type="ECO:0000256" key="4">
    <source>
        <dbReference type="ARBA" id="ARBA00019905"/>
    </source>
</evidence>
<dbReference type="EMBL" id="CAJNOJ010000304">
    <property type="protein sequence ID" value="CAF1384873.1"/>
    <property type="molecule type" value="Genomic_DNA"/>
</dbReference>
<evidence type="ECO:0000256" key="7">
    <source>
        <dbReference type="RuleBase" id="RU361180"/>
    </source>
</evidence>
<organism evidence="9 10">
    <name type="scientific">Adineta ricciae</name>
    <name type="common">Rotifer</name>
    <dbReference type="NCBI Taxonomy" id="249248"/>
    <lineage>
        <taxon>Eukaryota</taxon>
        <taxon>Metazoa</taxon>
        <taxon>Spiralia</taxon>
        <taxon>Gnathifera</taxon>
        <taxon>Rotifera</taxon>
        <taxon>Eurotatoria</taxon>
        <taxon>Bdelloidea</taxon>
        <taxon>Adinetida</taxon>
        <taxon>Adinetidae</taxon>
        <taxon>Adineta</taxon>
    </lineage>
</organism>
<dbReference type="AlphaFoldDB" id="A0A816CCC1"/>
<dbReference type="InterPro" id="IPR012341">
    <property type="entry name" value="6hp_glycosidase-like_sf"/>
</dbReference>
<evidence type="ECO:0000256" key="3">
    <source>
        <dbReference type="ARBA" id="ARBA00012757"/>
    </source>
</evidence>
<dbReference type="InterPro" id="IPR018232">
    <property type="entry name" value="Glyco_hydro_37_CS"/>
</dbReference>
<dbReference type="PROSITE" id="PS00928">
    <property type="entry name" value="TREHALASE_2"/>
    <property type="match status" value="1"/>
</dbReference>
<dbReference type="GO" id="GO:0004555">
    <property type="term" value="F:alpha,alpha-trehalase activity"/>
    <property type="evidence" value="ECO:0007669"/>
    <property type="project" value="UniProtKB-EC"/>
</dbReference>
<evidence type="ECO:0000256" key="6">
    <source>
        <dbReference type="ARBA" id="ARBA00023295"/>
    </source>
</evidence>
<proteinExistence type="inferred from homology"/>
<protein>
    <recommendedName>
        <fullName evidence="4 7">Trehalase</fullName>
        <ecNumber evidence="3 7">3.2.1.28</ecNumber>
    </recommendedName>
    <alternativeName>
        <fullName evidence="7">Alpha-trehalose glucohydrolase</fullName>
    </alternativeName>
</protein>
<evidence type="ECO:0000313" key="8">
    <source>
        <dbReference type="EMBL" id="CAF1384873.1"/>
    </source>
</evidence>
<dbReference type="EC" id="3.2.1.28" evidence="3 7"/>
<dbReference type="Proteomes" id="UP000663828">
    <property type="component" value="Unassembled WGS sequence"/>
</dbReference>
<comment type="similarity">
    <text evidence="2 7">Belongs to the glycosyl hydrolase 37 family.</text>
</comment>
<dbReference type="PANTHER" id="PTHR23403">
    <property type="entry name" value="TREHALASE"/>
    <property type="match status" value="1"/>
</dbReference>
<dbReference type="InterPro" id="IPR001661">
    <property type="entry name" value="Glyco_hydro_37"/>
</dbReference>
<dbReference type="PRINTS" id="PR00744">
    <property type="entry name" value="GLHYDRLASE37"/>
</dbReference>
<dbReference type="SUPFAM" id="SSF48208">
    <property type="entry name" value="Six-hairpin glycosidases"/>
    <property type="match status" value="1"/>
</dbReference>
<evidence type="ECO:0000256" key="2">
    <source>
        <dbReference type="ARBA" id="ARBA00005615"/>
    </source>
</evidence>
<keyword evidence="5 7" id="KW-0378">Hydrolase</keyword>
<dbReference type="Proteomes" id="UP000663852">
    <property type="component" value="Unassembled WGS sequence"/>
</dbReference>
<dbReference type="OrthoDB" id="3542292at2759"/>
<name>A0A816CCC1_ADIRI</name>
<dbReference type="InterPro" id="IPR008928">
    <property type="entry name" value="6-hairpin_glycosidase_sf"/>
</dbReference>
<reference evidence="9" key="1">
    <citation type="submission" date="2021-02" db="EMBL/GenBank/DDBJ databases">
        <authorList>
            <person name="Nowell W R."/>
        </authorList>
    </citation>
    <scope>NUCLEOTIDE SEQUENCE</scope>
</reference>